<dbReference type="Ensembl" id="ENSAPOT00000004581.1">
    <property type="protein sequence ID" value="ENSAPOP00000026098.1"/>
    <property type="gene ID" value="ENSAPOG00000000993.1"/>
</dbReference>
<reference evidence="1" key="2">
    <citation type="submission" date="2025-09" db="UniProtKB">
        <authorList>
            <consortium name="Ensembl"/>
        </authorList>
    </citation>
    <scope>IDENTIFICATION</scope>
</reference>
<name>A0A3Q1G7X2_9TELE</name>
<evidence type="ECO:0000313" key="1">
    <source>
        <dbReference type="Ensembl" id="ENSAPOP00000026098.1"/>
    </source>
</evidence>
<dbReference type="Proteomes" id="UP000257200">
    <property type="component" value="Unplaced"/>
</dbReference>
<dbReference type="AlphaFoldDB" id="A0A3Q1G7X2"/>
<reference evidence="1" key="1">
    <citation type="submission" date="2025-08" db="UniProtKB">
        <authorList>
            <consortium name="Ensembl"/>
        </authorList>
    </citation>
    <scope>IDENTIFICATION</scope>
</reference>
<accession>A0A3Q1G7X2</accession>
<dbReference type="InParanoid" id="A0A3Q1G7X2"/>
<evidence type="ECO:0000313" key="2">
    <source>
        <dbReference type="Proteomes" id="UP000257200"/>
    </source>
</evidence>
<keyword evidence="2" id="KW-1185">Reference proteome</keyword>
<sequence length="113" mass="12516">DVLICRHSSVLELLRSHLSQAGKFYHCPMRGCRGGFAQLDCAQVTFHFESPDPLNSDHQHPVGVSCHRGSISLSGLTANLSITGCPSRFSPRAEYLMQKETPNNSESHYSICR</sequence>
<protein>
    <submittedName>
        <fullName evidence="1">Uncharacterized protein</fullName>
    </submittedName>
</protein>
<organism evidence="1 2">
    <name type="scientific">Acanthochromis polyacanthus</name>
    <name type="common">spiny chromis</name>
    <dbReference type="NCBI Taxonomy" id="80966"/>
    <lineage>
        <taxon>Eukaryota</taxon>
        <taxon>Metazoa</taxon>
        <taxon>Chordata</taxon>
        <taxon>Craniata</taxon>
        <taxon>Vertebrata</taxon>
        <taxon>Euteleostomi</taxon>
        <taxon>Actinopterygii</taxon>
        <taxon>Neopterygii</taxon>
        <taxon>Teleostei</taxon>
        <taxon>Neoteleostei</taxon>
        <taxon>Acanthomorphata</taxon>
        <taxon>Ovalentaria</taxon>
        <taxon>Pomacentridae</taxon>
        <taxon>Acanthochromis</taxon>
    </lineage>
</organism>
<proteinExistence type="predicted"/>